<organism evidence="3 5">
    <name type="scientific">Uruburuella suis</name>
    <dbReference type="NCBI Taxonomy" id="252130"/>
    <lineage>
        <taxon>Bacteria</taxon>
        <taxon>Pseudomonadati</taxon>
        <taxon>Pseudomonadota</taxon>
        <taxon>Betaproteobacteria</taxon>
        <taxon>Neisseriales</taxon>
        <taxon>Neisseriaceae</taxon>
        <taxon>Uruburuella</taxon>
    </lineage>
</organism>
<dbReference type="KEGG" id="usu:LVJ78_04255"/>
<evidence type="ECO:0000313" key="4">
    <source>
        <dbReference type="Proteomes" id="UP000294721"/>
    </source>
</evidence>
<keyword evidence="1" id="KW-0732">Signal</keyword>
<proteinExistence type="predicted"/>
<accession>A0AAE9GXT9</accession>
<name>A0AAE9GXT9_9NEIS</name>
<evidence type="ECO:0000313" key="2">
    <source>
        <dbReference type="EMBL" id="TCP06434.1"/>
    </source>
</evidence>
<protein>
    <submittedName>
        <fullName evidence="3">Uncharacterized protein</fullName>
    </submittedName>
</protein>
<reference evidence="3" key="3">
    <citation type="journal article" date="2022" name="Res Sq">
        <title>Evolution of multicellular longitudinally dividing oral cavity symbionts (Neisseriaceae).</title>
        <authorList>
            <person name="Nyongesa S."/>
            <person name="Weber P."/>
            <person name="Bernet E."/>
            <person name="Pullido F."/>
            <person name="Nieckarz M."/>
            <person name="Delaby M."/>
            <person name="Nieves C."/>
            <person name="Viehboeck T."/>
            <person name="Krause N."/>
            <person name="Rivera-Millot A."/>
            <person name="Nakamura A."/>
            <person name="Vischer N."/>
            <person name="VanNieuwenhze M."/>
            <person name="Brun Y."/>
            <person name="Cava F."/>
            <person name="Bulgheresi S."/>
            <person name="Veyrier F."/>
        </authorList>
    </citation>
    <scope>NUCLEOTIDE SEQUENCE</scope>
    <source>
        <strain evidence="3">1258/02</strain>
    </source>
</reference>
<dbReference type="Proteomes" id="UP000829756">
    <property type="component" value="Chromosome"/>
</dbReference>
<sequence length="260" mass="28613">MQRILCFLAAALAAGTLQAAPLNEATRAHYADISEQMQAYLPLPVNGFITVTKAALEKDQWHVDYRLPQAEALMQTLTPGKPSSRVQAEQMMSGILQSMKAGTLQEYYLETCQSPPPLQPIAINYRVLDSKSKLLAKWQVHPRECRSEAAKKAQARGTMAFESSMIADNVRLDEGGVKNGHMFARYTLTDQDFSQIHPDALLYLHSQMKQLLLPMACSPQGGLMPGILSAQFAMQDKHGRALPPVDISAVDCAPTMATQK</sequence>
<keyword evidence="4" id="KW-1185">Reference proteome</keyword>
<evidence type="ECO:0000313" key="3">
    <source>
        <dbReference type="EMBL" id="UOO80232.1"/>
    </source>
</evidence>
<reference evidence="2 4" key="1">
    <citation type="submission" date="2019-03" db="EMBL/GenBank/DDBJ databases">
        <title>Genomic Encyclopedia of Type Strains, Phase IV (KMG-IV): sequencing the most valuable type-strain genomes for metagenomic binning, comparative biology and taxonomic classification.</title>
        <authorList>
            <person name="Goeker M."/>
        </authorList>
    </citation>
    <scope>NUCLEOTIDE SEQUENCE [LARGE SCALE GENOMIC DNA]</scope>
    <source>
        <strain evidence="2 4">DSM 17474</strain>
    </source>
</reference>
<dbReference type="EMBL" id="SLXE01000012">
    <property type="protein sequence ID" value="TCP06434.1"/>
    <property type="molecule type" value="Genomic_DNA"/>
</dbReference>
<feature type="chain" id="PRO_5042038616" evidence="1">
    <location>
        <begin position="20"/>
        <end position="260"/>
    </location>
</feature>
<dbReference type="Proteomes" id="UP000294721">
    <property type="component" value="Unassembled WGS sequence"/>
</dbReference>
<dbReference type="RefSeq" id="WP_132953814.1">
    <property type="nucleotide sequence ID" value="NZ_CALJUB010000035.1"/>
</dbReference>
<evidence type="ECO:0000256" key="1">
    <source>
        <dbReference type="SAM" id="SignalP"/>
    </source>
</evidence>
<gene>
    <name evidence="2" type="ORF">EV680_11263</name>
    <name evidence="3" type="ORF">LVJ78_04255</name>
</gene>
<dbReference type="EMBL" id="CP091507">
    <property type="protein sequence ID" value="UOO80232.1"/>
    <property type="molecule type" value="Genomic_DNA"/>
</dbReference>
<dbReference type="AlphaFoldDB" id="A0AAE9GXT9"/>
<evidence type="ECO:0000313" key="5">
    <source>
        <dbReference type="Proteomes" id="UP000829756"/>
    </source>
</evidence>
<feature type="signal peptide" evidence="1">
    <location>
        <begin position="1"/>
        <end position="19"/>
    </location>
</feature>
<reference evidence="3" key="2">
    <citation type="submission" date="2021-12" db="EMBL/GenBank/DDBJ databases">
        <authorList>
            <person name="Veyrier F.J."/>
        </authorList>
    </citation>
    <scope>NUCLEOTIDE SEQUENCE</scope>
    <source>
        <strain evidence="3">1258/02</strain>
    </source>
</reference>